<dbReference type="AlphaFoldDB" id="A0A0A9X0Z0"/>
<dbReference type="InterPro" id="IPR018108">
    <property type="entry name" value="MCP_transmembrane"/>
</dbReference>
<dbReference type="InterPro" id="IPR052465">
    <property type="entry name" value="Mito_NAD+_Carrier"/>
</dbReference>
<feature type="repeat" description="Solcar" evidence="10">
    <location>
        <begin position="101"/>
        <end position="186"/>
    </location>
</feature>
<dbReference type="EMBL" id="GBHO01029212">
    <property type="protein sequence ID" value="JAG14392.1"/>
    <property type="molecule type" value="Transcribed_RNA"/>
</dbReference>
<evidence type="ECO:0000256" key="2">
    <source>
        <dbReference type="ARBA" id="ARBA00006375"/>
    </source>
</evidence>
<dbReference type="PROSITE" id="PS50920">
    <property type="entry name" value="SOLCAR"/>
    <property type="match status" value="3"/>
</dbReference>
<keyword evidence="5" id="KW-0677">Repeat</keyword>
<dbReference type="InterPro" id="IPR023395">
    <property type="entry name" value="MCP_dom_sf"/>
</dbReference>
<dbReference type="PANTHER" id="PTHR46131:SF1">
    <property type="entry name" value="SD08549P"/>
    <property type="match status" value="1"/>
</dbReference>
<evidence type="ECO:0000256" key="7">
    <source>
        <dbReference type="ARBA" id="ARBA00022989"/>
    </source>
</evidence>
<name>A0A0A9X0Z0_LYGHE</name>
<dbReference type="EMBL" id="GBRD01003045">
    <property type="protein sequence ID" value="JAG62776.1"/>
    <property type="molecule type" value="Transcribed_RNA"/>
</dbReference>
<evidence type="ECO:0000256" key="10">
    <source>
        <dbReference type="PROSITE-ProRule" id="PRU00282"/>
    </source>
</evidence>
<evidence type="ECO:0000256" key="1">
    <source>
        <dbReference type="ARBA" id="ARBA00004448"/>
    </source>
</evidence>
<evidence type="ECO:0000256" key="9">
    <source>
        <dbReference type="ARBA" id="ARBA00023136"/>
    </source>
</evidence>
<comment type="similarity">
    <text evidence="2 11">Belongs to the mitochondrial carrier (TC 2.A.29) family.</text>
</comment>
<evidence type="ECO:0000256" key="11">
    <source>
        <dbReference type="RuleBase" id="RU000488"/>
    </source>
</evidence>
<reference evidence="12" key="2">
    <citation type="submission" date="2014-07" db="EMBL/GenBank/DDBJ databases">
        <authorList>
            <person name="Hull J."/>
        </authorList>
    </citation>
    <scope>NUCLEOTIDE SEQUENCE</scope>
</reference>
<gene>
    <name evidence="12" type="primary">MCART1</name>
    <name evidence="14" type="synonym">MCART1_0</name>
    <name evidence="15" type="synonym">MCART1_1</name>
    <name evidence="12" type="ORF">CM83_42981</name>
    <name evidence="14" type="ORF">g.78327</name>
    <name evidence="15" type="ORF">g.78329</name>
</gene>
<sequence length="282" mass="31865">MASPKSFLLQYEQLHRHKEFICGWGAATCNILVTFPINKVIFRQMLHNVSIVNAAKQIAGEGIIHLYRGVLPPLCQKSVSVSLMFGVYDKCKTPLLQANYNPILSTILAAITAGSIECVLLPFERLQTILQHERYHRDLMNMKHAVSVLWRTHGFSEFYRGLVPVLFRNGPSNAMFFLLREDAMERFPQATSTAGMLLRQFTIGAMIGAMCSTVFYPCNVLKVHMQSRIGGPFQSVPTAISEIYRERGSVRAFFRGVHLNYTRSCISWGVINTAYEGLKRVL</sequence>
<accession>A0A0A9X0Z0</accession>
<reference evidence="13" key="3">
    <citation type="submission" date="2014-09" db="EMBL/GenBank/DDBJ databases">
        <authorList>
            <person name="Magalhaes I.L.F."/>
            <person name="Oliveira U."/>
            <person name="Santos F.R."/>
            <person name="Vidigal T.H.D.A."/>
            <person name="Brescovit A.D."/>
            <person name="Santos A.J."/>
        </authorList>
    </citation>
    <scope>NUCLEOTIDE SEQUENCE</scope>
</reference>
<evidence type="ECO:0000256" key="8">
    <source>
        <dbReference type="ARBA" id="ARBA00023128"/>
    </source>
</evidence>
<evidence type="ECO:0000256" key="6">
    <source>
        <dbReference type="ARBA" id="ARBA00022792"/>
    </source>
</evidence>
<evidence type="ECO:0000313" key="13">
    <source>
        <dbReference type="EMBL" id="JAG62776.1"/>
    </source>
</evidence>
<dbReference type="Pfam" id="PF00153">
    <property type="entry name" value="Mito_carr"/>
    <property type="match status" value="3"/>
</dbReference>
<dbReference type="EMBL" id="GDHC01010922">
    <property type="protein sequence ID" value="JAQ07707.1"/>
    <property type="molecule type" value="Transcribed_RNA"/>
</dbReference>
<keyword evidence="4 10" id="KW-0812">Transmembrane</keyword>
<keyword evidence="6" id="KW-0999">Mitochondrion inner membrane</keyword>
<keyword evidence="9 10" id="KW-0472">Membrane</keyword>
<dbReference type="GO" id="GO:0051724">
    <property type="term" value="F:NAD transmembrane transporter activity"/>
    <property type="evidence" value="ECO:0007669"/>
    <property type="project" value="TreeGrafter"/>
</dbReference>
<reference evidence="14" key="4">
    <citation type="journal article" date="2016" name="Gigascience">
        <title>De novo construction of an expanded transcriptome assembly for the western tarnished plant bug, Lygus hesperus.</title>
        <authorList>
            <person name="Tassone E.E."/>
            <person name="Geib S.M."/>
            <person name="Hall B."/>
            <person name="Fabrick J.A."/>
            <person name="Brent C.S."/>
            <person name="Hull J.J."/>
        </authorList>
    </citation>
    <scope>NUCLEOTIDE SEQUENCE</scope>
</reference>
<protein>
    <submittedName>
        <fullName evidence="12">Mitochondrial carrier triple repeat protein 1</fullName>
    </submittedName>
</protein>
<dbReference type="PANTHER" id="PTHR46131">
    <property type="entry name" value="SD08549P"/>
    <property type="match status" value="1"/>
</dbReference>
<dbReference type="Gene3D" id="1.50.40.10">
    <property type="entry name" value="Mitochondrial carrier domain"/>
    <property type="match status" value="1"/>
</dbReference>
<proteinExistence type="inferred from homology"/>
<evidence type="ECO:0000256" key="3">
    <source>
        <dbReference type="ARBA" id="ARBA00022448"/>
    </source>
</evidence>
<evidence type="ECO:0000313" key="14">
    <source>
        <dbReference type="EMBL" id="JAQ07707.1"/>
    </source>
</evidence>
<keyword evidence="8" id="KW-0496">Mitochondrion</keyword>
<evidence type="ECO:0000313" key="15">
    <source>
        <dbReference type="EMBL" id="JAQ14851.1"/>
    </source>
</evidence>
<dbReference type="GO" id="GO:0005743">
    <property type="term" value="C:mitochondrial inner membrane"/>
    <property type="evidence" value="ECO:0007669"/>
    <property type="project" value="UniProtKB-SubCell"/>
</dbReference>
<feature type="repeat" description="Solcar" evidence="10">
    <location>
        <begin position="14"/>
        <end position="94"/>
    </location>
</feature>
<reference evidence="12" key="1">
    <citation type="journal article" date="2014" name="PLoS ONE">
        <title>Transcriptome-Based Identification of ABC Transporters in the Western Tarnished Plant Bug Lygus hesperus.</title>
        <authorList>
            <person name="Hull J.J."/>
            <person name="Chaney K."/>
            <person name="Geib S.M."/>
            <person name="Fabrick J.A."/>
            <person name="Brent C.S."/>
            <person name="Walsh D."/>
            <person name="Lavine L.C."/>
        </authorList>
    </citation>
    <scope>NUCLEOTIDE SEQUENCE</scope>
</reference>
<keyword evidence="7" id="KW-1133">Transmembrane helix</keyword>
<feature type="repeat" description="Solcar" evidence="10">
    <location>
        <begin position="195"/>
        <end position="281"/>
    </location>
</feature>
<comment type="subcellular location">
    <subcellularLocation>
        <location evidence="1">Mitochondrion inner membrane</location>
        <topology evidence="1">Multi-pass membrane protein</topology>
    </subcellularLocation>
</comment>
<organism evidence="12">
    <name type="scientific">Lygus hesperus</name>
    <name type="common">Western plant bug</name>
    <dbReference type="NCBI Taxonomy" id="30085"/>
    <lineage>
        <taxon>Eukaryota</taxon>
        <taxon>Metazoa</taxon>
        <taxon>Ecdysozoa</taxon>
        <taxon>Arthropoda</taxon>
        <taxon>Hexapoda</taxon>
        <taxon>Insecta</taxon>
        <taxon>Pterygota</taxon>
        <taxon>Neoptera</taxon>
        <taxon>Paraneoptera</taxon>
        <taxon>Hemiptera</taxon>
        <taxon>Heteroptera</taxon>
        <taxon>Panheteroptera</taxon>
        <taxon>Cimicomorpha</taxon>
        <taxon>Miridae</taxon>
        <taxon>Mirini</taxon>
        <taxon>Lygus</taxon>
    </lineage>
</organism>
<evidence type="ECO:0000313" key="12">
    <source>
        <dbReference type="EMBL" id="JAG14392.1"/>
    </source>
</evidence>
<dbReference type="EMBL" id="GDHC01003778">
    <property type="protein sequence ID" value="JAQ14851.1"/>
    <property type="molecule type" value="Transcribed_RNA"/>
</dbReference>
<evidence type="ECO:0000256" key="5">
    <source>
        <dbReference type="ARBA" id="ARBA00022737"/>
    </source>
</evidence>
<dbReference type="SUPFAM" id="SSF103506">
    <property type="entry name" value="Mitochondrial carrier"/>
    <property type="match status" value="1"/>
</dbReference>
<keyword evidence="3 11" id="KW-0813">Transport</keyword>
<evidence type="ECO:0000256" key="4">
    <source>
        <dbReference type="ARBA" id="ARBA00022692"/>
    </source>
</evidence>